<protein>
    <submittedName>
        <fullName evidence="1">Uncharacterized protein</fullName>
    </submittedName>
</protein>
<dbReference type="Proteomes" id="UP000187059">
    <property type="component" value="Plasmid pPABY8"/>
</dbReference>
<dbReference type="EMBL" id="CP015096">
    <property type="protein sequence ID" value="APZ55370.1"/>
    <property type="molecule type" value="Genomic_DNA"/>
</dbReference>
<gene>
    <name evidence="1" type="ORF">Ga0080574_TMP5088</name>
</gene>
<organism evidence="1 2">
    <name type="scientific">Salipiger abyssi</name>
    <dbReference type="NCBI Taxonomy" id="1250539"/>
    <lineage>
        <taxon>Bacteria</taxon>
        <taxon>Pseudomonadati</taxon>
        <taxon>Pseudomonadota</taxon>
        <taxon>Alphaproteobacteria</taxon>
        <taxon>Rhodobacterales</taxon>
        <taxon>Roseobacteraceae</taxon>
        <taxon>Salipiger</taxon>
    </lineage>
</organism>
<evidence type="ECO:0000313" key="2">
    <source>
        <dbReference type="Proteomes" id="UP000187059"/>
    </source>
</evidence>
<evidence type="ECO:0000313" key="1">
    <source>
        <dbReference type="EMBL" id="APZ55370.1"/>
    </source>
</evidence>
<accession>A0A1P8V142</accession>
<proteinExistence type="predicted"/>
<keyword evidence="1" id="KW-0614">Plasmid</keyword>
<sequence>MIQAMSLDNLHNLSDAALWALFDETHAVLEELPCGSWERGIALANLRAIMSVMEERRRLQASADMPR</sequence>
<dbReference type="KEGG" id="paby:Ga0080574_TMP5088"/>
<keyword evidence="2" id="KW-1185">Reference proteome</keyword>
<geneLocation type="plasmid" evidence="2">
    <name>ppaby8</name>
</geneLocation>
<reference evidence="1 2" key="1">
    <citation type="submission" date="2016-04" db="EMBL/GenBank/DDBJ databases">
        <title>Deep-sea bacteria in the southern Pacific.</title>
        <authorList>
            <person name="Tang K."/>
        </authorList>
    </citation>
    <scope>NUCLEOTIDE SEQUENCE [LARGE SCALE GENOMIC DNA]</scope>
    <source>
        <strain evidence="1 2">JLT2014</strain>
        <plasmid evidence="2">ppaby8</plasmid>
    </source>
</reference>
<name>A0A1P8V142_9RHOB</name>
<dbReference type="AlphaFoldDB" id="A0A1P8V142"/>
<dbReference type="RefSeq" id="WP_076706314.1">
    <property type="nucleotide sequence ID" value="NZ_CP015096.1"/>
</dbReference>